<dbReference type="PROSITE" id="PS51819">
    <property type="entry name" value="VOC"/>
    <property type="match status" value="1"/>
</dbReference>
<dbReference type="Proteomes" id="UP000788153">
    <property type="component" value="Unassembled WGS sequence"/>
</dbReference>
<dbReference type="InterPro" id="IPR004360">
    <property type="entry name" value="Glyas_Fos-R_dOase_dom"/>
</dbReference>
<feature type="domain" description="VOC" evidence="1">
    <location>
        <begin position="38"/>
        <end position="157"/>
    </location>
</feature>
<dbReference type="Gene3D" id="3.10.180.10">
    <property type="entry name" value="2,3-Dihydroxybiphenyl 1,2-Dioxygenase, domain 1"/>
    <property type="match status" value="1"/>
</dbReference>
<dbReference type="RefSeq" id="WP_140231523.1">
    <property type="nucleotide sequence ID" value="NZ_BAAAEV010000002.1"/>
</dbReference>
<evidence type="ECO:0000259" key="1">
    <source>
        <dbReference type="PROSITE" id="PS51819"/>
    </source>
</evidence>
<comment type="caution">
    <text evidence="2">The sequence shown here is derived from an EMBL/GenBank/DDBJ whole genome shotgun (WGS) entry which is preliminary data.</text>
</comment>
<organism evidence="2 3">
    <name type="scientific">Sphingomonas japonica</name>
    <dbReference type="NCBI Taxonomy" id="511662"/>
    <lineage>
        <taxon>Bacteria</taxon>
        <taxon>Pseudomonadati</taxon>
        <taxon>Pseudomonadota</taxon>
        <taxon>Alphaproteobacteria</taxon>
        <taxon>Sphingomonadales</taxon>
        <taxon>Sphingomonadaceae</taxon>
        <taxon>Sphingomonas</taxon>
    </lineage>
</organism>
<dbReference type="EMBL" id="JAASQP010000001">
    <property type="protein sequence ID" value="NIJ23901.1"/>
    <property type="molecule type" value="Genomic_DNA"/>
</dbReference>
<dbReference type="SUPFAM" id="SSF54593">
    <property type="entry name" value="Glyoxalase/Bleomycin resistance protein/Dihydroxybiphenyl dioxygenase"/>
    <property type="match status" value="1"/>
</dbReference>
<sequence length="163" mass="17571">MAPYPFLLPIALALQAATGQNSEDPSAAGQAAAATAVRIEHVAIQAADIDRSAAFYQAAFGLRLIPTPLANRRWLDLGNGVALHILDGRAAPKPSNRNEHLAMHVDDLGTVTAWLDSQGLPWTNLAGEQRTMQTRFDGVRQIYVQDPDGYWLEVSDTRGTAAP</sequence>
<evidence type="ECO:0000313" key="2">
    <source>
        <dbReference type="EMBL" id="NIJ23901.1"/>
    </source>
</evidence>
<dbReference type="PANTHER" id="PTHR21366">
    <property type="entry name" value="GLYOXALASE FAMILY PROTEIN"/>
    <property type="match status" value="1"/>
</dbReference>
<gene>
    <name evidence="2" type="ORF">FHT01_001443</name>
</gene>
<keyword evidence="2" id="KW-0456">Lyase</keyword>
<dbReference type="InterPro" id="IPR050383">
    <property type="entry name" value="GlyoxalaseI/FosfomycinResist"/>
</dbReference>
<keyword evidence="3" id="KW-1185">Reference proteome</keyword>
<dbReference type="InterPro" id="IPR037523">
    <property type="entry name" value="VOC_core"/>
</dbReference>
<dbReference type="Pfam" id="PF00903">
    <property type="entry name" value="Glyoxalase"/>
    <property type="match status" value="1"/>
</dbReference>
<reference evidence="2 3" key="1">
    <citation type="submission" date="2020-03" db="EMBL/GenBank/DDBJ databases">
        <title>Genomic Encyclopedia of Type Strains, Phase IV (KMG-IV): sequencing the most valuable type-strain genomes for metagenomic binning, comparative biology and taxonomic classification.</title>
        <authorList>
            <person name="Goeker M."/>
        </authorList>
    </citation>
    <scope>NUCLEOTIDE SEQUENCE [LARGE SCALE GENOMIC DNA]</scope>
    <source>
        <strain evidence="2 3">DSM 22753</strain>
    </source>
</reference>
<proteinExistence type="predicted"/>
<evidence type="ECO:0000313" key="3">
    <source>
        <dbReference type="Proteomes" id="UP000788153"/>
    </source>
</evidence>
<accession>A0ABX0U2H3</accession>
<dbReference type="InterPro" id="IPR029068">
    <property type="entry name" value="Glyas_Bleomycin-R_OHBP_Dase"/>
</dbReference>
<dbReference type="EC" id="4.4.1.5" evidence="2"/>
<name>A0ABX0U2H3_9SPHN</name>
<protein>
    <submittedName>
        <fullName evidence="2">Lactoylglutathione lyase</fullName>
        <ecNumber evidence="2">4.4.1.5</ecNumber>
    </submittedName>
</protein>
<dbReference type="GO" id="GO:0004462">
    <property type="term" value="F:lactoylglutathione lyase activity"/>
    <property type="evidence" value="ECO:0007669"/>
    <property type="project" value="UniProtKB-EC"/>
</dbReference>